<comment type="caution">
    <text evidence="1">The sequence shown here is derived from an EMBL/GenBank/DDBJ whole genome shotgun (WGS) entry which is preliminary data.</text>
</comment>
<protein>
    <submittedName>
        <fullName evidence="1">Uncharacterized protein</fullName>
    </submittedName>
</protein>
<organism evidence="1 2">
    <name type="scientific">Ochrobactrum vermis</name>
    <dbReference type="NCBI Taxonomy" id="1827297"/>
    <lineage>
        <taxon>Bacteria</taxon>
        <taxon>Pseudomonadati</taxon>
        <taxon>Pseudomonadota</taxon>
        <taxon>Alphaproteobacteria</taxon>
        <taxon>Hyphomicrobiales</taxon>
        <taxon>Brucellaceae</taxon>
        <taxon>Brucella/Ochrobactrum group</taxon>
        <taxon>Ochrobactrum</taxon>
    </lineage>
</organism>
<keyword evidence="2" id="KW-1185">Reference proteome</keyword>
<dbReference type="Proteomes" id="UP001375812">
    <property type="component" value="Unassembled WGS sequence"/>
</dbReference>
<evidence type="ECO:0000313" key="1">
    <source>
        <dbReference type="EMBL" id="MEJ5020942.1"/>
    </source>
</evidence>
<evidence type="ECO:0000313" key="2">
    <source>
        <dbReference type="Proteomes" id="UP001375812"/>
    </source>
</evidence>
<sequence length="812" mass="91460">MAEQKDPFLERYFLDPGSESSIGSIYVADEDLQEIFGVEDLADAQRLFVKSLPHMNLLKGYLAGDMPPMQSRLRIYVRILLFLCWMQTTKTRQRGDREFREMLERHTGFKFSSMRGLNPMWELLRDYLAKEHGIVLDLPDIHPFSQIGRTLRIAFPTWRDKVVFRKLRQDLGPSSLLDPLQVSNRLTTSRHLLTDTMQSFEYNFDLFDRSWKQGGHEYMETPFWQAWYSVVAEHAALEELEIVAGDFGDCELFRKSPLGERKPIRSPEEASTYVPQLISRAIRSGIVLMEDMGFGRLRATSNVASNLILIHRSRLKMCDEGAIRSYSDVNAKWVLASFRSKEASTVEVKPKAREFGWLDGIRIGSALLGRSPLTPLLSARGSATVTLNGGDIAMERREDGFAFPPGTYSGEAIVSFRGEDCSVFLVPRAIEVGESLRYAFDRTKHVSEDLFHYETTPSIPTPARRWVGPRVTSCEEMITIAEALYARTARGLSFVEALEIIRRGLSRAANPPREWDILRSFSDAGWFDLTLLRSFPARRLLQRPHSVRPVGRDLVHIEGPTPLAVVEHVAACADAAGSTLEPHAGASPWALPRYVVRTTGTAAQRDFMQRVGYMVSPSAAMAELRRGDQGGVHGYHVIARLDEDSGFFRSEDADEFPEGGLYRLERNEAKSPFLYRSVVNGQPDENFESPSIAILNHHARRHRPIFRYDGSMMTAIAPRASLPASWARWAAGRNLCNAGPALHADNWLYAYPMGEEEVGALSGLVSIVIDSNKGLSWIDWFTSSASNRNRAIWDARAGKIRGSRIPGRSECH</sequence>
<reference evidence="1 2" key="1">
    <citation type="submission" date="2023-12" db="EMBL/GenBank/DDBJ databases">
        <title>Gut-associated functions are favored during microbiome assembly across C. elegans life.</title>
        <authorList>
            <person name="Zimmermann J."/>
        </authorList>
    </citation>
    <scope>NUCLEOTIDE SEQUENCE [LARGE SCALE GENOMIC DNA]</scope>
    <source>
        <strain evidence="1 2">MYb71</strain>
    </source>
</reference>
<dbReference type="EMBL" id="JBBGZH010000002">
    <property type="protein sequence ID" value="MEJ5020942.1"/>
    <property type="molecule type" value="Genomic_DNA"/>
</dbReference>
<proteinExistence type="predicted"/>
<name>A0ABU8PFW5_9HYPH</name>
<dbReference type="RefSeq" id="WP_105543438.1">
    <property type="nucleotide sequence ID" value="NZ_JBBGZH010000002.1"/>
</dbReference>
<accession>A0ABU8PFW5</accession>
<gene>
    <name evidence="1" type="ORF">WH297_14545</name>
</gene>